<keyword evidence="2 6" id="KW-0808">Transferase</keyword>
<dbReference type="GO" id="GO:0008976">
    <property type="term" value="F:polyphosphate kinase activity"/>
    <property type="evidence" value="ECO:0007669"/>
    <property type="project" value="UniProtKB-UniRule"/>
</dbReference>
<feature type="domain" description="Polyphosphate kinase middle" evidence="8">
    <location>
        <begin position="132"/>
        <end position="313"/>
    </location>
</feature>
<keyword evidence="1 6" id="KW-0597">Phosphoprotein</keyword>
<feature type="domain" description="Polyphosphate kinase C-terminal" evidence="10">
    <location>
        <begin position="511"/>
        <end position="683"/>
    </location>
</feature>
<dbReference type="InterPro" id="IPR041108">
    <property type="entry name" value="PP_kinase_C_1"/>
</dbReference>
<comment type="function">
    <text evidence="6 7">Catalyzes the reversible transfer of the terminal phosphate of ATP to form a long-chain polyphosphate (polyP).</text>
</comment>
<dbReference type="Gene3D" id="3.30.870.10">
    <property type="entry name" value="Endonuclease Chain A"/>
    <property type="match status" value="2"/>
</dbReference>
<evidence type="ECO:0000256" key="1">
    <source>
        <dbReference type="ARBA" id="ARBA00022553"/>
    </source>
</evidence>
<evidence type="ECO:0000256" key="3">
    <source>
        <dbReference type="ARBA" id="ARBA00022741"/>
    </source>
</evidence>
<name>A0A556N2Z3_9FLAO</name>
<feature type="binding site" evidence="6">
    <location>
        <position position="572"/>
    </location>
    <ligand>
        <name>ATP</name>
        <dbReference type="ChEBI" id="CHEBI:30616"/>
    </ligand>
</feature>
<dbReference type="InterPro" id="IPR025200">
    <property type="entry name" value="PPK_C_dom2"/>
</dbReference>
<feature type="binding site" evidence="6">
    <location>
        <position position="413"/>
    </location>
    <ligand>
        <name>Mg(2+)</name>
        <dbReference type="ChEBI" id="CHEBI:18420"/>
    </ligand>
</feature>
<evidence type="ECO:0000259" key="8">
    <source>
        <dbReference type="Pfam" id="PF02503"/>
    </source>
</evidence>
<comment type="catalytic activity">
    <reaction evidence="6 7">
        <text>[phosphate](n) + ATP = [phosphate](n+1) + ADP</text>
        <dbReference type="Rhea" id="RHEA:19573"/>
        <dbReference type="Rhea" id="RHEA-COMP:9859"/>
        <dbReference type="Rhea" id="RHEA-COMP:14280"/>
        <dbReference type="ChEBI" id="CHEBI:16838"/>
        <dbReference type="ChEBI" id="CHEBI:30616"/>
        <dbReference type="ChEBI" id="CHEBI:456216"/>
        <dbReference type="EC" id="2.7.4.1"/>
    </reaction>
</comment>
<dbReference type="Pfam" id="PF13089">
    <property type="entry name" value="PP_kinase_N"/>
    <property type="match status" value="1"/>
</dbReference>
<feature type="binding site" evidence="6">
    <location>
        <position position="600"/>
    </location>
    <ligand>
        <name>ATP</name>
        <dbReference type="ChEBI" id="CHEBI:30616"/>
    </ligand>
</feature>
<dbReference type="PIRSF" id="PIRSF015589">
    <property type="entry name" value="PP_kinase"/>
    <property type="match status" value="1"/>
</dbReference>
<dbReference type="InterPro" id="IPR036830">
    <property type="entry name" value="PP_kinase_middle_dom_sf"/>
</dbReference>
<organism evidence="12 13">
    <name type="scientific">Fluviicola chungangensis</name>
    <dbReference type="NCBI Taxonomy" id="2597671"/>
    <lineage>
        <taxon>Bacteria</taxon>
        <taxon>Pseudomonadati</taxon>
        <taxon>Bacteroidota</taxon>
        <taxon>Flavobacteriia</taxon>
        <taxon>Flavobacteriales</taxon>
        <taxon>Crocinitomicaceae</taxon>
        <taxon>Fluviicola</taxon>
    </lineage>
</organism>
<dbReference type="InterPro" id="IPR025198">
    <property type="entry name" value="PPK_N_dom"/>
</dbReference>
<evidence type="ECO:0000256" key="6">
    <source>
        <dbReference type="HAMAP-Rule" id="MF_00347"/>
    </source>
</evidence>
<reference evidence="12 13" key="1">
    <citation type="submission" date="2019-07" db="EMBL/GenBank/DDBJ databases">
        <authorList>
            <person name="Huq M.A."/>
        </authorList>
    </citation>
    <scope>NUCLEOTIDE SEQUENCE [LARGE SCALE GENOMIC DNA]</scope>
    <source>
        <strain evidence="12 13">MAH-3</strain>
    </source>
</reference>
<dbReference type="Gene3D" id="3.30.1840.10">
    <property type="entry name" value="Polyphosphate kinase middle domain"/>
    <property type="match status" value="1"/>
</dbReference>
<comment type="similarity">
    <text evidence="6 7">Belongs to the polyphosphate kinase 1 (PPK1) family.</text>
</comment>
<feature type="binding site" evidence="6">
    <location>
        <position position="57"/>
    </location>
    <ligand>
        <name>ATP</name>
        <dbReference type="ChEBI" id="CHEBI:30616"/>
    </ligand>
</feature>
<proteinExistence type="inferred from homology"/>
<dbReference type="Pfam" id="PF13090">
    <property type="entry name" value="PP_kinase_C"/>
    <property type="match status" value="1"/>
</dbReference>
<dbReference type="GO" id="GO:0006799">
    <property type="term" value="P:polyphosphate biosynthetic process"/>
    <property type="evidence" value="ECO:0007669"/>
    <property type="project" value="UniProtKB-UniRule"/>
</dbReference>
<feature type="domain" description="Polyphosphate kinase N-terminal" evidence="9">
    <location>
        <begin position="19"/>
        <end position="122"/>
    </location>
</feature>
<dbReference type="NCBIfam" id="TIGR03705">
    <property type="entry name" value="poly_P_kin"/>
    <property type="match status" value="1"/>
</dbReference>
<dbReference type="HAMAP" id="MF_00347">
    <property type="entry name" value="Polyphosphate_kinase"/>
    <property type="match status" value="1"/>
</dbReference>
<keyword evidence="13" id="KW-1185">Reference proteome</keyword>
<dbReference type="EC" id="2.7.4.1" evidence="6 7"/>
<feature type="binding site" evidence="6">
    <location>
        <position position="383"/>
    </location>
    <ligand>
        <name>Mg(2+)</name>
        <dbReference type="ChEBI" id="CHEBI:18420"/>
    </ligand>
</feature>
<evidence type="ECO:0000313" key="13">
    <source>
        <dbReference type="Proteomes" id="UP000316008"/>
    </source>
</evidence>
<dbReference type="InterPro" id="IPR024953">
    <property type="entry name" value="PP_kinase_middle"/>
</dbReference>
<dbReference type="CDD" id="cd09167">
    <property type="entry name" value="PLDc_EcPPK1_C2_like"/>
    <property type="match status" value="1"/>
</dbReference>
<dbReference type="PANTHER" id="PTHR30218:SF0">
    <property type="entry name" value="POLYPHOSPHATE KINASE"/>
    <property type="match status" value="1"/>
</dbReference>
<dbReference type="Pfam" id="PF17941">
    <property type="entry name" value="PP_kinase_C_1"/>
    <property type="match status" value="1"/>
</dbReference>
<feature type="binding site" evidence="6">
    <location>
        <position position="476"/>
    </location>
    <ligand>
        <name>ATP</name>
        <dbReference type="ChEBI" id="CHEBI:30616"/>
    </ligand>
</feature>
<keyword evidence="4 6" id="KW-0418">Kinase</keyword>
<dbReference type="OrthoDB" id="9761456at2"/>
<evidence type="ECO:0000256" key="5">
    <source>
        <dbReference type="ARBA" id="ARBA00022840"/>
    </source>
</evidence>
<evidence type="ECO:0000256" key="4">
    <source>
        <dbReference type="ARBA" id="ARBA00022777"/>
    </source>
</evidence>
<evidence type="ECO:0000259" key="11">
    <source>
        <dbReference type="Pfam" id="PF17941"/>
    </source>
</evidence>
<sequence>MVKSQETSSSRSKPHAAKYFNRELSWLAFNDRVLQEALDDEVPLVERLRFLGIYSNNLDEFYRVRVANIKRMIQLDDQKVEGYKGTAEELYEEIRNVVIKQQRKFEHAYASILHKLKLKGIKHYDELTVNDKQKEELKNYFFSSLIHDIVPVLIDKKMPFPRLRDKAIYLAVRMEWDYKRKARFALIEVPNLVSRFYILESGKEKGVILIDDIIRLHLADIFPIFSFDTIEAFTFKFTRDAELNLDDDVSMSFIEKMEKSIKQRKKGEPVRMVYDHRMPQDLLEMLIRSLNLTLGINTIAGGKYHNFKDFMKFPDFGNNEFVYPPYKAVDHPSFHKQHSLIKIILERDVLLHYPYHRFDHIVDLLREAAIDPKVVSIKINIYRVAKNSQVMNALVNAVRNGKDVTVVLELQARFDEENNLFWSERMREEGAKVLYGPEDLKIHSKLIQIKRISDKKEQLITYVGTGNFNEQTAQVYTDMGLLTVNKKIAEEVHEVFHMMEHTLHHHHFKTLIVSPVNARKKYISLIVNETKNAKKGLPAFIHMKINNLVDQQMIDKLYEASQNGVNIKLMVRGICCLVPGIKGLSQNIEILSVVDRFLEHTRFLIFGNNDKPLYFITSADWMERNLDKRIEVGTPIYDEGLKNQINLVFSMQWGDREKARIIDKYQKNSYKEATGTEAVIRSQVELQNYYRQLIENLEC</sequence>
<dbReference type="GO" id="GO:0005524">
    <property type="term" value="F:ATP binding"/>
    <property type="evidence" value="ECO:0007669"/>
    <property type="project" value="UniProtKB-KW"/>
</dbReference>
<dbReference type="SUPFAM" id="SSF143724">
    <property type="entry name" value="PHP14-like"/>
    <property type="match status" value="1"/>
</dbReference>
<dbReference type="RefSeq" id="WP_144331956.1">
    <property type="nucleotide sequence ID" value="NZ_VLPL01000002.1"/>
</dbReference>
<feature type="active site" description="Phosphohistidine intermediate" evidence="6">
    <location>
        <position position="443"/>
    </location>
</feature>
<comment type="caution">
    <text evidence="12">The sequence shown here is derived from an EMBL/GenBank/DDBJ whole genome shotgun (WGS) entry which is preliminary data.</text>
</comment>
<dbReference type="AlphaFoldDB" id="A0A556N2Z3"/>
<comment type="cofactor">
    <cofactor evidence="6">
        <name>Mg(2+)</name>
        <dbReference type="ChEBI" id="CHEBI:18420"/>
    </cofactor>
</comment>
<dbReference type="PANTHER" id="PTHR30218">
    <property type="entry name" value="POLYPHOSPHATE KINASE"/>
    <property type="match status" value="1"/>
</dbReference>
<dbReference type="EMBL" id="VLPL01000002">
    <property type="protein sequence ID" value="TSJ46419.1"/>
    <property type="molecule type" value="Genomic_DNA"/>
</dbReference>
<comment type="PTM">
    <text evidence="6 7">An intermediate of this reaction is the autophosphorylated ppk in which a phosphate is covalently linked to a histidine residue through a N-P bond.</text>
</comment>
<evidence type="ECO:0000256" key="2">
    <source>
        <dbReference type="ARBA" id="ARBA00022679"/>
    </source>
</evidence>
<dbReference type="Gene3D" id="1.20.58.310">
    <property type="entry name" value="Polyphosphate kinase N-terminal domain"/>
    <property type="match status" value="1"/>
</dbReference>
<keyword evidence="6" id="KW-0479">Metal-binding</keyword>
<dbReference type="SUPFAM" id="SSF56024">
    <property type="entry name" value="Phospholipase D/nuclease"/>
    <property type="match status" value="2"/>
</dbReference>
<dbReference type="InterPro" id="IPR003414">
    <property type="entry name" value="PP_kinase"/>
</dbReference>
<accession>A0A556N2Z3</accession>
<evidence type="ECO:0000259" key="10">
    <source>
        <dbReference type="Pfam" id="PF13090"/>
    </source>
</evidence>
<dbReference type="InterPro" id="IPR036832">
    <property type="entry name" value="PPK_N_dom_sf"/>
</dbReference>
<protein>
    <recommendedName>
        <fullName evidence="6 7">Polyphosphate kinase</fullName>
        <ecNumber evidence="6 7">2.7.4.1</ecNumber>
    </recommendedName>
    <alternativeName>
        <fullName evidence="6">ATP-polyphosphate phosphotransferase</fullName>
    </alternativeName>
    <alternativeName>
        <fullName evidence="6">Polyphosphoric acid kinase</fullName>
    </alternativeName>
</protein>
<keyword evidence="3 6" id="KW-0547">Nucleotide-binding</keyword>
<dbReference type="GO" id="GO:0009358">
    <property type="term" value="C:polyphosphate kinase complex"/>
    <property type="evidence" value="ECO:0007669"/>
    <property type="project" value="InterPro"/>
</dbReference>
<evidence type="ECO:0000313" key="12">
    <source>
        <dbReference type="EMBL" id="TSJ46419.1"/>
    </source>
</evidence>
<dbReference type="SUPFAM" id="SSF140356">
    <property type="entry name" value="PPK N-terminal domain-like"/>
    <property type="match status" value="1"/>
</dbReference>
<evidence type="ECO:0000259" key="9">
    <source>
        <dbReference type="Pfam" id="PF13089"/>
    </source>
</evidence>
<keyword evidence="5 6" id="KW-0067">ATP-binding</keyword>
<keyword evidence="6" id="KW-0460">Magnesium</keyword>
<dbReference type="Pfam" id="PF02503">
    <property type="entry name" value="PP_kinase"/>
    <property type="match status" value="1"/>
</dbReference>
<dbReference type="NCBIfam" id="NF003917">
    <property type="entry name" value="PRK05443.1-1"/>
    <property type="match status" value="1"/>
</dbReference>
<gene>
    <name evidence="12" type="primary">ppk1</name>
    <name evidence="6" type="synonym">ppk</name>
    <name evidence="12" type="ORF">FO442_04480</name>
</gene>
<feature type="domain" description="Polyphosphate kinase C-terminal" evidence="11">
    <location>
        <begin position="340"/>
        <end position="502"/>
    </location>
</feature>
<evidence type="ECO:0000256" key="7">
    <source>
        <dbReference type="RuleBase" id="RU003800"/>
    </source>
</evidence>
<dbReference type="Proteomes" id="UP000316008">
    <property type="component" value="Unassembled WGS sequence"/>
</dbReference>
<dbReference type="GO" id="GO:0046872">
    <property type="term" value="F:metal ion binding"/>
    <property type="evidence" value="ECO:0007669"/>
    <property type="project" value="UniProtKB-KW"/>
</dbReference>